<dbReference type="Proteomes" id="UP000683139">
    <property type="component" value="Unassembled WGS sequence"/>
</dbReference>
<evidence type="ECO:0000313" key="2">
    <source>
        <dbReference type="Proteomes" id="UP000683139"/>
    </source>
</evidence>
<gene>
    <name evidence="1" type="ORF">J40TS1_14700</name>
</gene>
<proteinExistence type="predicted"/>
<protein>
    <recommendedName>
        <fullName evidence="3">AlgX/AlgJ SGNH hydrolase-like domain-containing protein</fullName>
    </recommendedName>
</protein>
<dbReference type="RefSeq" id="WP_213514096.1">
    <property type="nucleotide sequence ID" value="NZ_BOSE01000002.1"/>
</dbReference>
<organism evidence="1 2">
    <name type="scientific">Paenibacillus montaniterrae</name>
    <dbReference type="NCBI Taxonomy" id="429341"/>
    <lineage>
        <taxon>Bacteria</taxon>
        <taxon>Bacillati</taxon>
        <taxon>Bacillota</taxon>
        <taxon>Bacilli</taxon>
        <taxon>Bacillales</taxon>
        <taxon>Paenibacillaceae</taxon>
        <taxon>Paenibacillus</taxon>
    </lineage>
</organism>
<name>A0A919YRY2_9BACL</name>
<dbReference type="InterPro" id="IPR025945">
    <property type="entry name" value="DHHW"/>
</dbReference>
<reference evidence="1" key="1">
    <citation type="submission" date="2021-03" db="EMBL/GenBank/DDBJ databases">
        <title>Antimicrobial resistance genes in bacteria isolated from Japanese honey, and their potential for conferring macrolide and lincosamide resistance in the American foulbrood pathogen Paenibacillus larvae.</title>
        <authorList>
            <person name="Okamoto M."/>
            <person name="Kumagai M."/>
            <person name="Kanamori H."/>
            <person name="Takamatsu D."/>
        </authorList>
    </citation>
    <scope>NUCLEOTIDE SEQUENCE</scope>
    <source>
        <strain evidence="1">J40TS1</strain>
    </source>
</reference>
<keyword evidence="2" id="KW-1185">Reference proteome</keyword>
<evidence type="ECO:0000313" key="1">
    <source>
        <dbReference type="EMBL" id="GIP15828.1"/>
    </source>
</evidence>
<accession>A0A919YRY2</accession>
<sequence>MINKKTAKLYKFGFTGIIGLLLVLLLAMPKASFSYFENRQLQSKLELSWQSLLDKSFAENAENYVADQFPWREHWFGLKAFAEQARFMTVNNGIYLGKEHFLFEAMKEPSWGEVEQYVDSINQLIGKFPAVHSTLLLAPTSVELYPQLLPKYADSYSQREAAERIAAQLAAQIAFVNGIDALQPYTSEHKLLYYRNDHHWSSYGAYLAYAAYMEKLGIAPLSLDEFEISVVSSSYRGSYHTKGQFIGTEADVIERYDSGYVQSHVYIADHNSTMDSLYDDSRLTQKDQYNYFLGGVHALMTITNELTDKGKEAGHQFEIDSMLVVKDSYAHAFIPFLSQHVREIHVVDPRYYNGSLEQYMKEHPVQELLLLYNIPTFVEERSLLGLKR</sequence>
<dbReference type="AlphaFoldDB" id="A0A919YRY2"/>
<evidence type="ECO:0008006" key="3">
    <source>
        <dbReference type="Google" id="ProtNLM"/>
    </source>
</evidence>
<comment type="caution">
    <text evidence="1">The sequence shown here is derived from an EMBL/GenBank/DDBJ whole genome shotgun (WGS) entry which is preliminary data.</text>
</comment>
<dbReference type="EMBL" id="BOSE01000002">
    <property type="protein sequence ID" value="GIP15828.1"/>
    <property type="molecule type" value="Genomic_DNA"/>
</dbReference>
<dbReference type="Pfam" id="PF14286">
    <property type="entry name" value="DHHW"/>
    <property type="match status" value="1"/>
</dbReference>